<comment type="similarity">
    <text evidence="2">Belongs to the auxin efflux carrier (TC 2.A.69) family.</text>
</comment>
<evidence type="ECO:0000256" key="1">
    <source>
        <dbReference type="ARBA" id="ARBA00004651"/>
    </source>
</evidence>
<feature type="transmembrane region" description="Helical" evidence="8">
    <location>
        <begin position="69"/>
        <end position="88"/>
    </location>
</feature>
<evidence type="ECO:0000256" key="4">
    <source>
        <dbReference type="ARBA" id="ARBA00022475"/>
    </source>
</evidence>
<feature type="transmembrane region" description="Helical" evidence="8">
    <location>
        <begin position="100"/>
        <end position="122"/>
    </location>
</feature>
<dbReference type="RefSeq" id="WP_008842704.1">
    <property type="nucleotide sequence ID" value="NZ_BAEN01000009.1"/>
</dbReference>
<gene>
    <name evidence="9" type="ORF">GLIP_0230</name>
</gene>
<dbReference type="GO" id="GO:0005886">
    <property type="term" value="C:plasma membrane"/>
    <property type="evidence" value="ECO:0007669"/>
    <property type="project" value="UniProtKB-SubCell"/>
</dbReference>
<protein>
    <submittedName>
        <fullName evidence="9">Transporter</fullName>
    </submittedName>
</protein>
<dbReference type="eggNOG" id="COG0679">
    <property type="taxonomic scope" value="Bacteria"/>
</dbReference>
<evidence type="ECO:0000313" key="10">
    <source>
        <dbReference type="Proteomes" id="UP000006334"/>
    </source>
</evidence>
<dbReference type="EMBL" id="BAEN01000009">
    <property type="protein sequence ID" value="GAC12884.1"/>
    <property type="molecule type" value="Genomic_DNA"/>
</dbReference>
<feature type="transmembrane region" description="Helical" evidence="8">
    <location>
        <begin position="128"/>
        <end position="147"/>
    </location>
</feature>
<evidence type="ECO:0000256" key="3">
    <source>
        <dbReference type="ARBA" id="ARBA00022448"/>
    </source>
</evidence>
<comment type="subcellular location">
    <subcellularLocation>
        <location evidence="1">Cell membrane</location>
        <topology evidence="1">Multi-pass membrane protein</topology>
    </subcellularLocation>
</comment>
<evidence type="ECO:0000256" key="7">
    <source>
        <dbReference type="ARBA" id="ARBA00023136"/>
    </source>
</evidence>
<feature type="transmembrane region" description="Helical" evidence="8">
    <location>
        <begin position="200"/>
        <end position="217"/>
    </location>
</feature>
<dbReference type="Pfam" id="PF03547">
    <property type="entry name" value="Mem_trans"/>
    <property type="match status" value="1"/>
</dbReference>
<evidence type="ECO:0000256" key="8">
    <source>
        <dbReference type="SAM" id="Phobius"/>
    </source>
</evidence>
<keyword evidence="4" id="KW-1003">Cell membrane</keyword>
<keyword evidence="5 8" id="KW-0812">Transmembrane</keyword>
<keyword evidence="6 8" id="KW-1133">Transmembrane helix</keyword>
<comment type="caution">
    <text evidence="9">The sequence shown here is derived from an EMBL/GenBank/DDBJ whole genome shotgun (WGS) entry which is preliminary data.</text>
</comment>
<dbReference type="Gene3D" id="1.20.1530.20">
    <property type="match status" value="1"/>
</dbReference>
<organism evidence="9 10">
    <name type="scientific">Aliiglaciecola lipolytica E3</name>
    <dbReference type="NCBI Taxonomy" id="1127673"/>
    <lineage>
        <taxon>Bacteria</taxon>
        <taxon>Pseudomonadati</taxon>
        <taxon>Pseudomonadota</taxon>
        <taxon>Gammaproteobacteria</taxon>
        <taxon>Alteromonadales</taxon>
        <taxon>Alteromonadaceae</taxon>
        <taxon>Aliiglaciecola</taxon>
    </lineage>
</organism>
<dbReference type="AlphaFoldDB" id="K6WWS7"/>
<evidence type="ECO:0000256" key="2">
    <source>
        <dbReference type="ARBA" id="ARBA00010145"/>
    </source>
</evidence>
<feature type="transmembrane region" description="Helical" evidence="8">
    <location>
        <begin position="168"/>
        <end position="188"/>
    </location>
</feature>
<evidence type="ECO:0000256" key="6">
    <source>
        <dbReference type="ARBA" id="ARBA00022989"/>
    </source>
</evidence>
<dbReference type="PANTHER" id="PTHR36838:SF4">
    <property type="entry name" value="AUXIN EFFLUX CARRIER FAMILY PROTEIN"/>
    <property type="match status" value="1"/>
</dbReference>
<keyword evidence="3" id="KW-0813">Transport</keyword>
<dbReference type="Proteomes" id="UP000006334">
    <property type="component" value="Unassembled WGS sequence"/>
</dbReference>
<dbReference type="STRING" id="1127673.GLIP_0230"/>
<accession>K6WWS7</accession>
<sequence length="314" mass="33971">MLSDLNFSLQITTPIFFIIGLGFLFKRIGWVNDEFAKMGSALVFKVTLPCLLFTKLSTTDFTHGLPTTLVIYAFFATLLLFILLDVFATRFISAKADKGVFVQGAFRSNMGIISLAFVFSAYGERALGVASIYLAVITILYNVLSVVTLSRHLNISGKNGVGSILLNIVKNPLIIAIVLGVLVSLLNIPIPKIALHTGEYFAGMTLPLALLCAGASIRIKEFHSSKVLYWSSAMKLIFLPLVITVGGILMGFRGEQLGVLYLMCASPTAAASYPMVQAMHGNHYLAAAIIAVTSVVSMLTTTLGIFVLKVYELI</sequence>
<evidence type="ECO:0000313" key="9">
    <source>
        <dbReference type="EMBL" id="GAC12884.1"/>
    </source>
</evidence>
<feature type="transmembrane region" description="Helical" evidence="8">
    <location>
        <begin position="6"/>
        <end position="26"/>
    </location>
</feature>
<keyword evidence="7 8" id="KW-0472">Membrane</keyword>
<feature type="transmembrane region" description="Helical" evidence="8">
    <location>
        <begin position="283"/>
        <end position="308"/>
    </location>
</feature>
<dbReference type="PANTHER" id="PTHR36838">
    <property type="entry name" value="AUXIN EFFLUX CARRIER FAMILY PROTEIN"/>
    <property type="match status" value="1"/>
</dbReference>
<name>K6WWS7_9ALTE</name>
<evidence type="ECO:0000256" key="5">
    <source>
        <dbReference type="ARBA" id="ARBA00022692"/>
    </source>
</evidence>
<dbReference type="InterPro" id="IPR004776">
    <property type="entry name" value="Mem_transp_PIN-like"/>
</dbReference>
<keyword evidence="10" id="KW-1185">Reference proteome</keyword>
<feature type="transmembrane region" description="Helical" evidence="8">
    <location>
        <begin position="229"/>
        <end position="252"/>
    </location>
</feature>
<reference evidence="9 10" key="1">
    <citation type="journal article" date="2017" name="Antonie Van Leeuwenhoek">
        <title>Rhizobium rhizosphaerae sp. nov., a novel species isolated from rice rhizosphere.</title>
        <authorList>
            <person name="Zhao J.J."/>
            <person name="Zhang J."/>
            <person name="Zhang R.J."/>
            <person name="Zhang C.W."/>
            <person name="Yin H.Q."/>
            <person name="Zhang X.X."/>
        </authorList>
    </citation>
    <scope>NUCLEOTIDE SEQUENCE [LARGE SCALE GENOMIC DNA]</scope>
    <source>
        <strain evidence="9 10">E3</strain>
    </source>
</reference>
<dbReference type="GO" id="GO:0055085">
    <property type="term" value="P:transmembrane transport"/>
    <property type="evidence" value="ECO:0007669"/>
    <property type="project" value="InterPro"/>
</dbReference>
<dbReference type="InterPro" id="IPR038770">
    <property type="entry name" value="Na+/solute_symporter_sf"/>
</dbReference>
<proteinExistence type="inferred from homology"/>